<name>A0A1C3VX79_9HYPH</name>
<evidence type="ECO:0000256" key="3">
    <source>
        <dbReference type="ARBA" id="ARBA00023125"/>
    </source>
</evidence>
<dbReference type="Proteomes" id="UP000199101">
    <property type="component" value="Unassembled WGS sequence"/>
</dbReference>
<proteinExistence type="inferred from homology"/>
<dbReference type="Gene3D" id="3.40.190.10">
    <property type="entry name" value="Periplasmic binding protein-like II"/>
    <property type="match status" value="2"/>
</dbReference>
<protein>
    <submittedName>
        <fullName evidence="6">DNA-binding transcriptional regulator, LysR family</fullName>
    </submittedName>
</protein>
<sequence length="299" mass="32826">MNNFSIGQLEAFRWTAELGSVQKAADRLNVTQPSLSLRLKQLEAEVPAPLFEKYGRRLRLTRQGHAFLSRTRIVLDAYEDLKRASRVPEISGTLRIGMAEGFAVACMATLIAALQRDFPLLRPEWTIATSAGLEQQLADGELDLAILVDPIGLREVRLFALGRQANSWAASAAAFPEIGACPRDLTKLPVITTPPPTAMYRGTLGWFSEEKVMPENVCLCSSLNAALQLVAAGLGIGIFPTKVIDAYPLPGALRKLRTDPSLRDGRVFVADRVTSDQMQTNALITVIEDTARSLKYFEE</sequence>
<dbReference type="Pfam" id="PF00126">
    <property type="entry name" value="HTH_1"/>
    <property type="match status" value="1"/>
</dbReference>
<dbReference type="PROSITE" id="PS50931">
    <property type="entry name" value="HTH_LYSR"/>
    <property type="match status" value="1"/>
</dbReference>
<keyword evidence="4" id="KW-0804">Transcription</keyword>
<comment type="similarity">
    <text evidence="1">Belongs to the LysR transcriptional regulatory family.</text>
</comment>
<dbReference type="Pfam" id="PF03466">
    <property type="entry name" value="LysR_substrate"/>
    <property type="match status" value="1"/>
</dbReference>
<dbReference type="PANTHER" id="PTHR30126:SF40">
    <property type="entry name" value="HTH-TYPE TRANSCRIPTIONAL REGULATOR GLTR"/>
    <property type="match status" value="1"/>
</dbReference>
<keyword evidence="3 6" id="KW-0238">DNA-binding</keyword>
<dbReference type="InterPro" id="IPR036390">
    <property type="entry name" value="WH_DNA-bd_sf"/>
</dbReference>
<dbReference type="AlphaFoldDB" id="A0A1C3VX79"/>
<keyword evidence="2" id="KW-0805">Transcription regulation</keyword>
<dbReference type="Gene3D" id="1.10.10.10">
    <property type="entry name" value="Winged helix-like DNA-binding domain superfamily/Winged helix DNA-binding domain"/>
    <property type="match status" value="1"/>
</dbReference>
<dbReference type="PRINTS" id="PR00039">
    <property type="entry name" value="HTHLYSR"/>
</dbReference>
<accession>A0A1C3VX79</accession>
<evidence type="ECO:0000256" key="4">
    <source>
        <dbReference type="ARBA" id="ARBA00023163"/>
    </source>
</evidence>
<dbReference type="RefSeq" id="WP_092713084.1">
    <property type="nucleotide sequence ID" value="NZ_FMAG01000004.1"/>
</dbReference>
<keyword evidence="7" id="KW-1185">Reference proteome</keyword>
<evidence type="ECO:0000313" key="7">
    <source>
        <dbReference type="Proteomes" id="UP000199101"/>
    </source>
</evidence>
<gene>
    <name evidence="6" type="ORF">GA0061103_4452</name>
</gene>
<dbReference type="PANTHER" id="PTHR30126">
    <property type="entry name" value="HTH-TYPE TRANSCRIPTIONAL REGULATOR"/>
    <property type="match status" value="1"/>
</dbReference>
<dbReference type="EMBL" id="FMAG01000004">
    <property type="protein sequence ID" value="SCB32372.1"/>
    <property type="molecule type" value="Genomic_DNA"/>
</dbReference>
<evidence type="ECO:0000256" key="2">
    <source>
        <dbReference type="ARBA" id="ARBA00023015"/>
    </source>
</evidence>
<dbReference type="OrthoDB" id="9791253at2"/>
<dbReference type="STRING" id="410764.GA0061103_4452"/>
<evidence type="ECO:0000259" key="5">
    <source>
        <dbReference type="PROSITE" id="PS50931"/>
    </source>
</evidence>
<dbReference type="GO" id="GO:0000976">
    <property type="term" value="F:transcription cis-regulatory region binding"/>
    <property type="evidence" value="ECO:0007669"/>
    <property type="project" value="TreeGrafter"/>
</dbReference>
<evidence type="ECO:0000313" key="6">
    <source>
        <dbReference type="EMBL" id="SCB32372.1"/>
    </source>
</evidence>
<dbReference type="InterPro" id="IPR036388">
    <property type="entry name" value="WH-like_DNA-bd_sf"/>
</dbReference>
<dbReference type="SUPFAM" id="SSF53850">
    <property type="entry name" value="Periplasmic binding protein-like II"/>
    <property type="match status" value="1"/>
</dbReference>
<reference evidence="7" key="1">
    <citation type="submission" date="2016-08" db="EMBL/GenBank/DDBJ databases">
        <authorList>
            <person name="Varghese N."/>
            <person name="Submissions Spin"/>
        </authorList>
    </citation>
    <scope>NUCLEOTIDE SEQUENCE [LARGE SCALE GENOMIC DNA]</scope>
    <source>
        <strain evidence="7">HAMBI 2975</strain>
    </source>
</reference>
<dbReference type="InterPro" id="IPR005119">
    <property type="entry name" value="LysR_subst-bd"/>
</dbReference>
<evidence type="ECO:0000256" key="1">
    <source>
        <dbReference type="ARBA" id="ARBA00009437"/>
    </source>
</evidence>
<organism evidence="6 7">
    <name type="scientific">Rhizobium multihospitium</name>
    <dbReference type="NCBI Taxonomy" id="410764"/>
    <lineage>
        <taxon>Bacteria</taxon>
        <taxon>Pseudomonadati</taxon>
        <taxon>Pseudomonadota</taxon>
        <taxon>Alphaproteobacteria</taxon>
        <taxon>Hyphomicrobiales</taxon>
        <taxon>Rhizobiaceae</taxon>
        <taxon>Rhizobium/Agrobacterium group</taxon>
        <taxon>Rhizobium</taxon>
    </lineage>
</organism>
<dbReference type="SUPFAM" id="SSF46785">
    <property type="entry name" value="Winged helix' DNA-binding domain"/>
    <property type="match status" value="1"/>
</dbReference>
<dbReference type="CDD" id="cd05466">
    <property type="entry name" value="PBP2_LTTR_substrate"/>
    <property type="match status" value="1"/>
</dbReference>
<dbReference type="GO" id="GO:0003700">
    <property type="term" value="F:DNA-binding transcription factor activity"/>
    <property type="evidence" value="ECO:0007669"/>
    <property type="project" value="InterPro"/>
</dbReference>
<dbReference type="InterPro" id="IPR000847">
    <property type="entry name" value="LysR_HTH_N"/>
</dbReference>
<feature type="domain" description="HTH lysR-type" evidence="5">
    <location>
        <begin position="4"/>
        <end position="61"/>
    </location>
</feature>